<keyword evidence="3" id="KW-1185">Reference proteome</keyword>
<dbReference type="RefSeq" id="XP_013020315.1">
    <property type="nucleotide sequence ID" value="XM_013164861.1"/>
</dbReference>
<dbReference type="GeneID" id="25030888"/>
<proteinExistence type="predicted"/>
<gene>
    <name evidence="2" type="ORF">SOCG_01909</name>
</gene>
<protein>
    <submittedName>
        <fullName evidence="2">But2 family protein</fullName>
    </submittedName>
</protein>
<feature type="signal peptide" evidence="1">
    <location>
        <begin position="1"/>
        <end position="22"/>
    </location>
</feature>
<evidence type="ECO:0000313" key="2">
    <source>
        <dbReference type="EMBL" id="EPX71695.1"/>
    </source>
</evidence>
<dbReference type="OrthoDB" id="5372709at2759"/>
<keyword evidence="1" id="KW-0732">Signal</keyword>
<dbReference type="OMA" id="NTFPVAC"/>
<organism evidence="2 3">
    <name type="scientific">Schizosaccharomyces octosporus (strain yFS286)</name>
    <name type="common">Fission yeast</name>
    <name type="synonym">Octosporomyces octosporus</name>
    <dbReference type="NCBI Taxonomy" id="483514"/>
    <lineage>
        <taxon>Eukaryota</taxon>
        <taxon>Fungi</taxon>
        <taxon>Dikarya</taxon>
        <taxon>Ascomycota</taxon>
        <taxon>Taphrinomycotina</taxon>
        <taxon>Schizosaccharomycetes</taxon>
        <taxon>Schizosaccharomycetales</taxon>
        <taxon>Schizosaccharomycetaceae</taxon>
        <taxon>Schizosaccharomyces</taxon>
    </lineage>
</organism>
<evidence type="ECO:0000313" key="3">
    <source>
        <dbReference type="Proteomes" id="UP000016088"/>
    </source>
</evidence>
<evidence type="ECO:0000256" key="1">
    <source>
        <dbReference type="SAM" id="SignalP"/>
    </source>
</evidence>
<name>S9QZL9_SCHOY</name>
<reference evidence="2 3" key="1">
    <citation type="journal article" date="2011" name="Science">
        <title>Comparative functional genomics of the fission yeasts.</title>
        <authorList>
            <person name="Rhind N."/>
            <person name="Chen Z."/>
            <person name="Yassour M."/>
            <person name="Thompson D.A."/>
            <person name="Haas B.J."/>
            <person name="Habib N."/>
            <person name="Wapinski I."/>
            <person name="Roy S."/>
            <person name="Lin M.F."/>
            <person name="Heiman D.I."/>
            <person name="Young S.K."/>
            <person name="Furuya K."/>
            <person name="Guo Y."/>
            <person name="Pidoux A."/>
            <person name="Chen H.M."/>
            <person name="Robbertse B."/>
            <person name="Goldberg J.M."/>
            <person name="Aoki K."/>
            <person name="Bayne E.H."/>
            <person name="Berlin A.M."/>
            <person name="Desjardins C.A."/>
            <person name="Dobbs E."/>
            <person name="Dukaj L."/>
            <person name="Fan L."/>
            <person name="FitzGerald M.G."/>
            <person name="French C."/>
            <person name="Gujja S."/>
            <person name="Hansen K."/>
            <person name="Keifenheim D."/>
            <person name="Levin J.Z."/>
            <person name="Mosher R.A."/>
            <person name="Mueller C.A."/>
            <person name="Pfiffner J."/>
            <person name="Priest M."/>
            <person name="Russ C."/>
            <person name="Smialowska A."/>
            <person name="Swoboda P."/>
            <person name="Sykes S.M."/>
            <person name="Vaughn M."/>
            <person name="Vengrova S."/>
            <person name="Yoder R."/>
            <person name="Zeng Q."/>
            <person name="Allshire R."/>
            <person name="Baulcombe D."/>
            <person name="Birren B.W."/>
            <person name="Brown W."/>
            <person name="Ekwall K."/>
            <person name="Kellis M."/>
            <person name="Leatherwood J."/>
            <person name="Levin H."/>
            <person name="Margalit H."/>
            <person name="Martienssen R."/>
            <person name="Nieduszynski C.A."/>
            <person name="Spatafora J.W."/>
            <person name="Friedman N."/>
            <person name="Dalgaard J.Z."/>
            <person name="Baumann P."/>
            <person name="Niki H."/>
            <person name="Regev A."/>
            <person name="Nusbaum C."/>
        </authorList>
    </citation>
    <scope>NUCLEOTIDE SEQUENCE [LARGE SCALE GENOMIC DNA]</scope>
    <source>
        <strain evidence="3">yFS286</strain>
    </source>
</reference>
<dbReference type="VEuPathDB" id="FungiDB:SOCG_01909"/>
<dbReference type="EMBL" id="KE503208">
    <property type="protein sequence ID" value="EPX71695.1"/>
    <property type="molecule type" value="Genomic_DNA"/>
</dbReference>
<dbReference type="HOGENOM" id="CLU_103459_0_0_1"/>
<feature type="chain" id="PRO_5004568281" evidence="1">
    <location>
        <begin position="23"/>
        <end position="160"/>
    </location>
</feature>
<dbReference type="AlphaFoldDB" id="S9QZL9"/>
<accession>S9QZL9</accession>
<sequence>MKLSLSAIFHITLFGITTFALASSISEPTNSLNQTFSLVALHPYKQNVPMNPLTIGQYGYVYADSGVGAGSFTLKNSKLFFNDEHASLGKNGALLFKPSGSAISGFQAKQVSPVGYEIRLNNTFPVACPIADISNVYQIYYDQGNASHNCMGVVIHANIF</sequence>
<dbReference type="Proteomes" id="UP000016088">
    <property type="component" value="Unassembled WGS sequence"/>
</dbReference>